<dbReference type="InterPro" id="IPR050789">
    <property type="entry name" value="Diverse_Enzym_Activities"/>
</dbReference>
<dbReference type="EMBL" id="CP159872">
    <property type="protein sequence ID" value="XCM77812.1"/>
    <property type="molecule type" value="Genomic_DNA"/>
</dbReference>
<proteinExistence type="predicted"/>
<dbReference type="GO" id="GO:0016787">
    <property type="term" value="F:hydrolase activity"/>
    <property type="evidence" value="ECO:0007669"/>
    <property type="project" value="UniProtKB-KW"/>
</dbReference>
<dbReference type="PANTHER" id="PTHR43283">
    <property type="entry name" value="BETA-LACTAMASE-RELATED"/>
    <property type="match status" value="1"/>
</dbReference>
<evidence type="ECO:0000313" key="2">
    <source>
        <dbReference type="EMBL" id="XCM77812.1"/>
    </source>
</evidence>
<feature type="domain" description="Beta-lactamase-related" evidence="1">
    <location>
        <begin position="24"/>
        <end position="323"/>
    </location>
</feature>
<dbReference type="Pfam" id="PF00144">
    <property type="entry name" value="Beta-lactamase"/>
    <property type="match status" value="1"/>
</dbReference>
<dbReference type="RefSeq" id="WP_354637514.1">
    <property type="nucleotide sequence ID" value="NZ_CP159872.1"/>
</dbReference>
<protein>
    <submittedName>
        <fullName evidence="2">Serine hydrolase domain-containing protein</fullName>
        <ecNumber evidence="2">3.1.1.103</ecNumber>
    </submittedName>
</protein>
<sequence length="458" mass="47941">MLDELGGRDEPGALDELGGLDGLDAFCTQALADHGCASASVAIAARDRLVLTRAWGHADLADRRPATPETVYALASVTKAFTATAVCLAADEGLLDLDTPVPGSHRWTAPTPRQLLRHRGGFPAFYNFHYGSGPLPIDIDRYRTLVREPGTEFEYSNLGYQELGRLVEAVTGRELGTYLAERIAEPLGLTGFGFGPAGPGAASVARRYSAGGEPYPACHSGHPAAGAGWATAGDVALFARTASRLLKPGTAAAVNEAVPINDQLGYGLGWIVSSGIGPVVRSHGGGMGGVATMMIDLPERELSVAVLTNSTSKAARDAIVDRLMGVLAPGFHRGLIDPITERTRPLALAQGQWDGGIATAEGEVGLRLAVLADGRVEVRLADEAPVSVPAVASERWDLRAVGPLQLPTADARLNSPSLGLELRAEGDLLVGRAVAFKDGDREGRLGAYLVHPCELRAC</sequence>
<dbReference type="InterPro" id="IPR001466">
    <property type="entry name" value="Beta-lactam-related"/>
</dbReference>
<dbReference type="AlphaFoldDB" id="A0AAU8JPP2"/>
<gene>
    <name evidence="2" type="ORF">ABWK59_02120</name>
</gene>
<dbReference type="EC" id="3.1.1.103" evidence="2"/>
<dbReference type="Gene3D" id="3.40.710.10">
    <property type="entry name" value="DD-peptidase/beta-lactamase superfamily"/>
    <property type="match status" value="1"/>
</dbReference>
<evidence type="ECO:0000259" key="1">
    <source>
        <dbReference type="Pfam" id="PF00144"/>
    </source>
</evidence>
<reference evidence="2" key="1">
    <citation type="submission" date="2024-06" db="EMBL/GenBank/DDBJ databases">
        <title>The genome sequences of Kitasatospora sp. strain HUAS MG31.</title>
        <authorList>
            <person name="Mo P."/>
        </authorList>
    </citation>
    <scope>NUCLEOTIDE SEQUENCE</scope>
    <source>
        <strain evidence="2">HUAS MG31</strain>
    </source>
</reference>
<accession>A0AAU8JPP2</accession>
<dbReference type="PANTHER" id="PTHR43283:SF18">
    <property type="match status" value="1"/>
</dbReference>
<dbReference type="KEGG" id="kcm:ABWK59_02120"/>
<dbReference type="SUPFAM" id="SSF56601">
    <property type="entry name" value="beta-lactamase/transpeptidase-like"/>
    <property type="match status" value="1"/>
</dbReference>
<organism evidence="2">
    <name type="scientific">Kitasatospora camelliae</name>
    <dbReference type="NCBI Taxonomy" id="3156397"/>
    <lineage>
        <taxon>Bacteria</taxon>
        <taxon>Bacillati</taxon>
        <taxon>Actinomycetota</taxon>
        <taxon>Actinomycetes</taxon>
        <taxon>Kitasatosporales</taxon>
        <taxon>Streptomycetaceae</taxon>
        <taxon>Kitasatospora</taxon>
    </lineage>
</organism>
<dbReference type="InterPro" id="IPR012338">
    <property type="entry name" value="Beta-lactam/transpept-like"/>
</dbReference>
<keyword evidence="2" id="KW-0378">Hydrolase</keyword>
<name>A0AAU8JPP2_9ACTN</name>